<dbReference type="InterPro" id="IPR052320">
    <property type="entry name" value="Cytochrome_b5_domain"/>
</dbReference>
<dbReference type="InterPro" id="IPR001199">
    <property type="entry name" value="Cyt_B5-like_heme/steroid-bd"/>
</dbReference>
<dbReference type="EMBL" id="OU015569">
    <property type="protein sequence ID" value="CAG5098465.1"/>
    <property type="molecule type" value="Genomic_DNA"/>
</dbReference>
<keyword evidence="5" id="KW-0408">Iron</keyword>
<comment type="function">
    <text evidence="10">Radial spoke stalk protein that binds heme under oxidizing conditions. Required for the coordinated beating of multiple cilia maybe by functioning in a redox signaling pathway.</text>
</comment>
<sequence>MGEVQEGRSKYYTPNEVALHNTSADCWISFLGKVYDLTNLINQHKGGKRDLTSPILAMAGNDISHWFNQVTGDLKTYVDAEKGIVRYYTPHGDLLHIPPSEPRSDYNNDFGRPWWKDRRYEVGTLTKKPRKLRIVNTLTSQQHIIEVCSEETMLEILARYICYNSHAESYTWKYKGEELDKTKTLEENGILDEDFELEELGMDPEQWIPAIHIYFNDDLRSHYEKNTA</sequence>
<proteinExistence type="inferred from homology"/>
<name>A0ABN7SDN2_OIKDI</name>
<dbReference type="InterPro" id="IPR036400">
    <property type="entry name" value="Cyt_B5-like_heme/steroid_sf"/>
</dbReference>
<dbReference type="SMART" id="SM01117">
    <property type="entry name" value="Cyt-b5"/>
    <property type="match status" value="1"/>
</dbReference>
<evidence type="ECO:0000259" key="11">
    <source>
        <dbReference type="PROSITE" id="PS50255"/>
    </source>
</evidence>
<keyword evidence="3" id="KW-0349">Heme</keyword>
<reference evidence="12 13" key="1">
    <citation type="submission" date="2021-04" db="EMBL/GenBank/DDBJ databases">
        <authorList>
            <person name="Bliznina A."/>
        </authorList>
    </citation>
    <scope>NUCLEOTIDE SEQUENCE [LARGE SCALE GENOMIC DNA]</scope>
</reference>
<evidence type="ECO:0000256" key="1">
    <source>
        <dbReference type="ARBA" id="ARBA00004430"/>
    </source>
</evidence>
<feature type="domain" description="Cytochrome b5 heme-binding" evidence="11">
    <location>
        <begin position="9"/>
        <end position="126"/>
    </location>
</feature>
<dbReference type="Proteomes" id="UP001158576">
    <property type="component" value="Chromosome XSR"/>
</dbReference>
<evidence type="ECO:0000256" key="9">
    <source>
        <dbReference type="ARBA" id="ARBA00040649"/>
    </source>
</evidence>
<evidence type="ECO:0000256" key="8">
    <source>
        <dbReference type="ARBA" id="ARBA00038168"/>
    </source>
</evidence>
<evidence type="ECO:0000313" key="12">
    <source>
        <dbReference type="EMBL" id="CAG5098465.1"/>
    </source>
</evidence>
<accession>A0ABN7SDN2</accession>
<evidence type="ECO:0000256" key="5">
    <source>
        <dbReference type="ARBA" id="ARBA00023004"/>
    </source>
</evidence>
<dbReference type="Gene3D" id="3.10.120.10">
    <property type="entry name" value="Cytochrome b5-like heme/steroid binding domain"/>
    <property type="match status" value="1"/>
</dbReference>
<protein>
    <recommendedName>
        <fullName evidence="9">Cytochrome b5 domain-containing protein 1</fullName>
    </recommendedName>
</protein>
<evidence type="ECO:0000256" key="6">
    <source>
        <dbReference type="ARBA" id="ARBA00023212"/>
    </source>
</evidence>
<evidence type="ECO:0000256" key="3">
    <source>
        <dbReference type="ARBA" id="ARBA00022617"/>
    </source>
</evidence>
<keyword evidence="6" id="KW-0206">Cytoskeleton</keyword>
<dbReference type="Pfam" id="PF00173">
    <property type="entry name" value="Cyt-b5"/>
    <property type="match status" value="1"/>
</dbReference>
<evidence type="ECO:0000313" key="13">
    <source>
        <dbReference type="Proteomes" id="UP001158576"/>
    </source>
</evidence>
<comment type="subcellular location">
    <subcellularLocation>
        <location evidence="1">Cytoplasm</location>
        <location evidence="1">Cytoskeleton</location>
        <location evidence="1">Cilium axoneme</location>
    </subcellularLocation>
</comment>
<comment type="similarity">
    <text evidence="8">Belongs to the cytochrome b5 family.</text>
</comment>
<keyword evidence="4" id="KW-0479">Metal-binding</keyword>
<dbReference type="SUPFAM" id="SSF55856">
    <property type="entry name" value="Cytochrome b5-like heme/steroid binding domain"/>
    <property type="match status" value="1"/>
</dbReference>
<evidence type="ECO:0000256" key="7">
    <source>
        <dbReference type="ARBA" id="ARBA00023273"/>
    </source>
</evidence>
<evidence type="ECO:0000256" key="2">
    <source>
        <dbReference type="ARBA" id="ARBA00022490"/>
    </source>
</evidence>
<gene>
    <name evidence="12" type="ORF">OKIOD_LOCUS7249</name>
</gene>
<keyword evidence="13" id="KW-1185">Reference proteome</keyword>
<organism evidence="12 13">
    <name type="scientific">Oikopleura dioica</name>
    <name type="common">Tunicate</name>
    <dbReference type="NCBI Taxonomy" id="34765"/>
    <lineage>
        <taxon>Eukaryota</taxon>
        <taxon>Metazoa</taxon>
        <taxon>Chordata</taxon>
        <taxon>Tunicata</taxon>
        <taxon>Appendicularia</taxon>
        <taxon>Copelata</taxon>
        <taxon>Oikopleuridae</taxon>
        <taxon>Oikopleura</taxon>
    </lineage>
</organism>
<keyword evidence="2" id="KW-0963">Cytoplasm</keyword>
<dbReference type="PANTHER" id="PTHR21281">
    <property type="entry name" value="CYTOCHROME B5 DOMAIN-CONTAINING PROTEIN 1"/>
    <property type="match status" value="1"/>
</dbReference>
<keyword evidence="7" id="KW-0966">Cell projection</keyword>
<evidence type="ECO:0000256" key="4">
    <source>
        <dbReference type="ARBA" id="ARBA00022723"/>
    </source>
</evidence>
<dbReference type="PROSITE" id="PS50255">
    <property type="entry name" value="CYTOCHROME_B5_2"/>
    <property type="match status" value="1"/>
</dbReference>
<evidence type="ECO:0000256" key="10">
    <source>
        <dbReference type="ARBA" id="ARBA00046139"/>
    </source>
</evidence>
<dbReference type="PANTHER" id="PTHR21281:SF0">
    <property type="entry name" value="CYTOCHROME B5 DOMAIN-CONTAINING PROTEIN 1"/>
    <property type="match status" value="1"/>
</dbReference>